<organism evidence="2 3">
    <name type="scientific">Xanthoceras sorbifolium</name>
    <dbReference type="NCBI Taxonomy" id="99658"/>
    <lineage>
        <taxon>Eukaryota</taxon>
        <taxon>Viridiplantae</taxon>
        <taxon>Streptophyta</taxon>
        <taxon>Embryophyta</taxon>
        <taxon>Tracheophyta</taxon>
        <taxon>Spermatophyta</taxon>
        <taxon>Magnoliopsida</taxon>
        <taxon>eudicotyledons</taxon>
        <taxon>Gunneridae</taxon>
        <taxon>Pentapetalae</taxon>
        <taxon>rosids</taxon>
        <taxon>malvids</taxon>
        <taxon>Sapindales</taxon>
        <taxon>Sapindaceae</taxon>
        <taxon>Xanthoceroideae</taxon>
        <taxon>Xanthoceras</taxon>
    </lineage>
</organism>
<dbReference type="Pfam" id="PF12023">
    <property type="entry name" value="DUF3511"/>
    <property type="match status" value="1"/>
</dbReference>
<gene>
    <name evidence="2" type="ORF">JRO89_XS04G0203400</name>
</gene>
<dbReference type="Proteomes" id="UP000827721">
    <property type="component" value="Unassembled WGS sequence"/>
</dbReference>
<evidence type="ECO:0000313" key="2">
    <source>
        <dbReference type="EMBL" id="KAH7572115.1"/>
    </source>
</evidence>
<dbReference type="InterPro" id="IPR021899">
    <property type="entry name" value="DUF3511"/>
</dbReference>
<feature type="compositionally biased region" description="Polar residues" evidence="1">
    <location>
        <begin position="69"/>
        <end position="80"/>
    </location>
</feature>
<name>A0ABQ8I681_9ROSI</name>
<evidence type="ECO:0000313" key="3">
    <source>
        <dbReference type="Proteomes" id="UP000827721"/>
    </source>
</evidence>
<sequence>MEDFRSKSCGDGRMQIESYYGSTAAPSTNGVNGMQDLRCYSTSYASSVVAATQTQQPQTNDVKFKKGKSTNGSASKSWSFSDPELQRKKRVASYKVYTVEGKVKGSLRKSFRWIKNSVKLSHELGSVELLLMNKNDTLCSLLILSMYFRGFHVFYLAPFDTFGLPLKWFLEKHLSCMSEILVNGKS</sequence>
<dbReference type="PANTHER" id="PTHR33193:SF71">
    <property type="entry name" value="OS02G0223700 PROTEIN"/>
    <property type="match status" value="1"/>
</dbReference>
<accession>A0ABQ8I681</accession>
<evidence type="ECO:0000256" key="1">
    <source>
        <dbReference type="SAM" id="MobiDB-lite"/>
    </source>
</evidence>
<keyword evidence="3" id="KW-1185">Reference proteome</keyword>
<protein>
    <submittedName>
        <fullName evidence="2">Uncharacterized protein</fullName>
    </submittedName>
</protein>
<dbReference type="PANTHER" id="PTHR33193">
    <property type="entry name" value="DOMAIN PROTEIN, PUTATIVE (DUF3511)-RELATED"/>
    <property type="match status" value="1"/>
</dbReference>
<dbReference type="EMBL" id="JAFEMO010000004">
    <property type="protein sequence ID" value="KAH7572115.1"/>
    <property type="molecule type" value="Genomic_DNA"/>
</dbReference>
<feature type="region of interest" description="Disordered" evidence="1">
    <location>
        <begin position="56"/>
        <end position="81"/>
    </location>
</feature>
<comment type="caution">
    <text evidence="2">The sequence shown here is derived from an EMBL/GenBank/DDBJ whole genome shotgun (WGS) entry which is preliminary data.</text>
</comment>
<reference evidence="2 3" key="1">
    <citation type="submission" date="2021-02" db="EMBL/GenBank/DDBJ databases">
        <title>Plant Genome Project.</title>
        <authorList>
            <person name="Zhang R.-G."/>
        </authorList>
    </citation>
    <scope>NUCLEOTIDE SEQUENCE [LARGE SCALE GENOMIC DNA]</scope>
    <source>
        <tissue evidence="2">Leaves</tissue>
    </source>
</reference>
<proteinExistence type="predicted"/>